<dbReference type="GO" id="GO:0003677">
    <property type="term" value="F:DNA binding"/>
    <property type="evidence" value="ECO:0007669"/>
    <property type="project" value="UniProtKB-KW"/>
</dbReference>
<feature type="compositionally biased region" description="Basic and acidic residues" evidence="5">
    <location>
        <begin position="48"/>
        <end position="57"/>
    </location>
</feature>
<comment type="caution">
    <text evidence="7">The sequence shown here is derived from an EMBL/GenBank/DDBJ whole genome shotgun (WGS) entry which is preliminary data.</text>
</comment>
<feature type="compositionally biased region" description="Basic and acidic residues" evidence="5">
    <location>
        <begin position="77"/>
        <end position="87"/>
    </location>
</feature>
<dbReference type="AlphaFoldDB" id="A0A9J6AJZ3"/>
<keyword evidence="8" id="KW-1185">Reference proteome</keyword>
<evidence type="ECO:0000256" key="2">
    <source>
        <dbReference type="ARBA" id="ARBA00023125"/>
    </source>
</evidence>
<accession>A0A9J6AJZ3</accession>
<evidence type="ECO:0000259" key="6">
    <source>
        <dbReference type="PROSITE" id="PS51011"/>
    </source>
</evidence>
<protein>
    <recommendedName>
        <fullName evidence="6">ARID domain-containing protein</fullName>
    </recommendedName>
</protein>
<keyword evidence="2" id="KW-0238">DNA-binding</keyword>
<proteinExistence type="predicted"/>
<evidence type="ECO:0000313" key="8">
    <source>
        <dbReference type="Proteomes" id="UP000824120"/>
    </source>
</evidence>
<organism evidence="7 8">
    <name type="scientific">Solanum commersonii</name>
    <name type="common">Commerson's wild potato</name>
    <name type="synonym">Commerson's nightshade</name>
    <dbReference type="NCBI Taxonomy" id="4109"/>
    <lineage>
        <taxon>Eukaryota</taxon>
        <taxon>Viridiplantae</taxon>
        <taxon>Streptophyta</taxon>
        <taxon>Embryophyta</taxon>
        <taxon>Tracheophyta</taxon>
        <taxon>Spermatophyta</taxon>
        <taxon>Magnoliopsida</taxon>
        <taxon>eudicotyledons</taxon>
        <taxon>Gunneridae</taxon>
        <taxon>Pentapetalae</taxon>
        <taxon>asterids</taxon>
        <taxon>lamiids</taxon>
        <taxon>Solanales</taxon>
        <taxon>Solanaceae</taxon>
        <taxon>Solanoideae</taxon>
        <taxon>Solaneae</taxon>
        <taxon>Solanum</taxon>
    </lineage>
</organism>
<dbReference type="CDD" id="cd00298">
    <property type="entry name" value="ACD_sHsps_p23-like"/>
    <property type="match status" value="1"/>
</dbReference>
<feature type="compositionally biased region" description="Basic and acidic residues" evidence="5">
    <location>
        <begin position="20"/>
        <end position="41"/>
    </location>
</feature>
<feature type="region of interest" description="Disordered" evidence="5">
    <location>
        <begin position="1"/>
        <end position="119"/>
    </location>
</feature>
<sequence>MVDCNINDNKETLPEMGDAISDRDGTNETESKKDILAEKENLLTPGKELAKDVRSCTKSESPGSSILDANSLQVQNEEDRSADEKVFFKSPTISSKAEGDVNASESQGPGGCRDSSSLDSTEQLDSIVLNDSPVKVRPDDEESIKRNDGVTVGELCGVHGATQLESCMVHVTGTEELKMGVKRCGSFLSNKAREENVKRGAILKQALMENETKEGLDDVLTETEMLSANKTKDDLLKPELDVEDDIELKTPVKTFLLDTNPMGEDESGTEEEQAAFMKELETFHKERCLEFKAPRFYGEPLNCLKLWRAVIRLGGYEQVTSCKLWRQVGESFKPPKSLGLALQISSIQALLEYEKHKMRSGELPFTDAAFAEPTSAGIQGNQASGSGRARRDAAARAMQGWHSQRLLGNGEVGDPIIKEKNSVSLPKREKQLKSIGLKRKKPSPMEHAVKVTGVKVSKPHLETMVVDIGPPADWVKINVQKTKDCYEVYALVPGLLREEVNPDIVVSPVLGRLYMITVGYNFNIIYVRVQSDPAGRLVISGQPEQLDNPWGVAPFKKVVSLPSRIDPHQTSAVVTLHGQLFVRVPFEQSNM</sequence>
<dbReference type="SMART" id="SM00501">
    <property type="entry name" value="BRIGHT"/>
    <property type="match status" value="1"/>
</dbReference>
<keyword evidence="1" id="KW-0805">Transcription regulation</keyword>
<dbReference type="PANTHER" id="PTHR15348:SF0">
    <property type="entry name" value="PROTEIN DEAD RINGER"/>
    <property type="match status" value="1"/>
</dbReference>
<dbReference type="Proteomes" id="UP000824120">
    <property type="component" value="Chromosome 2"/>
</dbReference>
<dbReference type="GO" id="GO:0006357">
    <property type="term" value="P:regulation of transcription by RNA polymerase II"/>
    <property type="evidence" value="ECO:0007669"/>
    <property type="project" value="InterPro"/>
</dbReference>
<reference evidence="7 8" key="1">
    <citation type="submission" date="2020-09" db="EMBL/GenBank/DDBJ databases">
        <title>De no assembly of potato wild relative species, Solanum commersonii.</title>
        <authorList>
            <person name="Cho K."/>
        </authorList>
    </citation>
    <scope>NUCLEOTIDE SEQUENCE [LARGE SCALE GENOMIC DNA]</scope>
    <source>
        <strain evidence="7">LZ3.2</strain>
        <tissue evidence="7">Leaf</tissue>
    </source>
</reference>
<keyword evidence="4" id="KW-0539">Nucleus</keyword>
<evidence type="ECO:0000313" key="7">
    <source>
        <dbReference type="EMBL" id="KAG5624652.1"/>
    </source>
</evidence>
<dbReference type="GO" id="GO:0005634">
    <property type="term" value="C:nucleus"/>
    <property type="evidence" value="ECO:0007669"/>
    <property type="project" value="TreeGrafter"/>
</dbReference>
<dbReference type="EMBL" id="JACXVP010000002">
    <property type="protein sequence ID" value="KAG5624652.1"/>
    <property type="molecule type" value="Genomic_DNA"/>
</dbReference>
<dbReference type="CDD" id="cd16100">
    <property type="entry name" value="ARID"/>
    <property type="match status" value="1"/>
</dbReference>
<name>A0A9J6AJZ3_SOLCO</name>
<dbReference type="Pfam" id="PF01388">
    <property type="entry name" value="ARID"/>
    <property type="match status" value="1"/>
</dbReference>
<evidence type="ECO:0000256" key="5">
    <source>
        <dbReference type="SAM" id="MobiDB-lite"/>
    </source>
</evidence>
<evidence type="ECO:0000256" key="3">
    <source>
        <dbReference type="ARBA" id="ARBA00023163"/>
    </source>
</evidence>
<evidence type="ECO:0000256" key="1">
    <source>
        <dbReference type="ARBA" id="ARBA00023015"/>
    </source>
</evidence>
<evidence type="ECO:0000256" key="4">
    <source>
        <dbReference type="ARBA" id="ARBA00023242"/>
    </source>
</evidence>
<gene>
    <name evidence="7" type="ORF">H5410_009870</name>
</gene>
<dbReference type="InterPro" id="IPR001606">
    <property type="entry name" value="ARID_dom"/>
</dbReference>
<dbReference type="SMART" id="SM01014">
    <property type="entry name" value="ARID"/>
    <property type="match status" value="1"/>
</dbReference>
<feature type="domain" description="ARID" evidence="6">
    <location>
        <begin position="270"/>
        <end position="358"/>
    </location>
</feature>
<dbReference type="InterPro" id="IPR045147">
    <property type="entry name" value="ARI3A/B/C"/>
</dbReference>
<dbReference type="PANTHER" id="PTHR15348">
    <property type="entry name" value="AT-RICH INTERACTIVE DOMAIN-CONTAINING PROTEIN ARID DOMAIN- CONTAINING PROTEIN DEAD RINGER PROTEIN B-CELL REGULATOR OF IGH TRANSCRIPTION BRIGHT"/>
    <property type="match status" value="1"/>
</dbReference>
<dbReference type="InterPro" id="IPR036431">
    <property type="entry name" value="ARID_dom_sf"/>
</dbReference>
<dbReference type="OrthoDB" id="338531at2759"/>
<feature type="compositionally biased region" description="Polar residues" evidence="5">
    <location>
        <begin position="58"/>
        <end position="75"/>
    </location>
</feature>
<keyword evidence="3" id="KW-0804">Transcription</keyword>
<dbReference type="PROSITE" id="PS51011">
    <property type="entry name" value="ARID"/>
    <property type="match status" value="1"/>
</dbReference>
<dbReference type="Gene3D" id="1.10.150.60">
    <property type="entry name" value="ARID DNA-binding domain"/>
    <property type="match status" value="1"/>
</dbReference>
<dbReference type="SUPFAM" id="SSF46774">
    <property type="entry name" value="ARID-like"/>
    <property type="match status" value="1"/>
</dbReference>